<name>A0A4R3MSS8_9FIRM</name>
<dbReference type="InterPro" id="IPR027417">
    <property type="entry name" value="P-loop_NTPase"/>
</dbReference>
<dbReference type="InterPro" id="IPR051316">
    <property type="entry name" value="Zinc-reg_GTPase_activator"/>
</dbReference>
<evidence type="ECO:0000313" key="3">
    <source>
        <dbReference type="EMBL" id="TCT16760.1"/>
    </source>
</evidence>
<dbReference type="OrthoDB" id="9808822at2"/>
<dbReference type="EMBL" id="SMAL01000001">
    <property type="protein sequence ID" value="TCT16760.1"/>
    <property type="molecule type" value="Genomic_DNA"/>
</dbReference>
<dbReference type="RefSeq" id="WP_132249095.1">
    <property type="nucleotide sequence ID" value="NZ_SMAL01000001.1"/>
</dbReference>
<keyword evidence="4" id="KW-1185">Reference proteome</keyword>
<proteinExistence type="predicted"/>
<gene>
    <name evidence="3" type="ORF">EDC18_10155</name>
</gene>
<dbReference type="CDD" id="cd03112">
    <property type="entry name" value="CobW-like"/>
    <property type="match status" value="1"/>
</dbReference>
<protein>
    <submittedName>
        <fullName evidence="3">G3E family GTPase</fullName>
    </submittedName>
</protein>
<dbReference type="PANTHER" id="PTHR13748:SF62">
    <property type="entry name" value="COBW DOMAIN-CONTAINING PROTEIN"/>
    <property type="match status" value="1"/>
</dbReference>
<evidence type="ECO:0000259" key="1">
    <source>
        <dbReference type="Pfam" id="PF02492"/>
    </source>
</evidence>
<reference evidence="3 4" key="1">
    <citation type="submission" date="2019-03" db="EMBL/GenBank/DDBJ databases">
        <title>Genomic Encyclopedia of Type Strains, Phase IV (KMG-IV): sequencing the most valuable type-strain genomes for metagenomic binning, comparative biology and taxonomic classification.</title>
        <authorList>
            <person name="Goeker M."/>
        </authorList>
    </citation>
    <scope>NUCLEOTIDE SEQUENCE [LARGE SCALE GENOMIC DNA]</scope>
    <source>
        <strain evidence="3 4">DSM 24629</strain>
    </source>
</reference>
<dbReference type="Proteomes" id="UP000294902">
    <property type="component" value="Unassembled WGS sequence"/>
</dbReference>
<dbReference type="InterPro" id="IPR003495">
    <property type="entry name" value="CobW/HypB/UreG_nucleotide-bd"/>
</dbReference>
<feature type="domain" description="CobW/HypB/UreG nucleotide-binding" evidence="1">
    <location>
        <begin position="3"/>
        <end position="178"/>
    </location>
</feature>
<dbReference type="GO" id="GO:0005737">
    <property type="term" value="C:cytoplasm"/>
    <property type="evidence" value="ECO:0007669"/>
    <property type="project" value="TreeGrafter"/>
</dbReference>
<accession>A0A4R3MSS8</accession>
<feature type="domain" description="CobW C-terminal" evidence="2">
    <location>
        <begin position="220"/>
        <end position="303"/>
    </location>
</feature>
<dbReference type="SUPFAM" id="SSF52540">
    <property type="entry name" value="P-loop containing nucleoside triphosphate hydrolases"/>
    <property type="match status" value="1"/>
</dbReference>
<sequence length="305" mass="34476">MKVDIISGFLGAGKTTLLIKLLSEIFSGERVVVIENEFGEVGIDGAILKEYTMNVKELYSGCICCSVVGDFVEALHGIIVDYKPERILIEPSGVAKLSDIKKACGKSKFSMDMDLNMIFTVVDATKYEVHNRNFGEFFRDQIKHANTLLLTRVEKLSEEELNDLVEELKKKNTSANIISQPLDQLKSEDIVHIGENYELPKGKIRAVLNSKSTSANDAFEKWERRTSKCFNKNEINQILVKIDEGFGGNILRAKGCFKTYSDEWIQFNYVSKEFKIQNMTPQKEGQIYIVGNNLKNDVLEDLFGC</sequence>
<evidence type="ECO:0000259" key="2">
    <source>
        <dbReference type="Pfam" id="PF07683"/>
    </source>
</evidence>
<dbReference type="Pfam" id="PF02492">
    <property type="entry name" value="cobW"/>
    <property type="match status" value="1"/>
</dbReference>
<dbReference type="Gene3D" id="3.40.50.300">
    <property type="entry name" value="P-loop containing nucleotide triphosphate hydrolases"/>
    <property type="match status" value="1"/>
</dbReference>
<dbReference type="AlphaFoldDB" id="A0A4R3MSS8"/>
<evidence type="ECO:0000313" key="4">
    <source>
        <dbReference type="Proteomes" id="UP000294902"/>
    </source>
</evidence>
<dbReference type="InterPro" id="IPR011629">
    <property type="entry name" value="CobW-like_C"/>
</dbReference>
<organism evidence="3 4">
    <name type="scientific">Natranaerovirga pectinivora</name>
    <dbReference type="NCBI Taxonomy" id="682400"/>
    <lineage>
        <taxon>Bacteria</taxon>
        <taxon>Bacillati</taxon>
        <taxon>Bacillota</taxon>
        <taxon>Clostridia</taxon>
        <taxon>Lachnospirales</taxon>
        <taxon>Natranaerovirgaceae</taxon>
        <taxon>Natranaerovirga</taxon>
    </lineage>
</organism>
<dbReference type="Pfam" id="PF07683">
    <property type="entry name" value="CobW_C"/>
    <property type="match status" value="1"/>
</dbReference>
<dbReference type="PANTHER" id="PTHR13748">
    <property type="entry name" value="COBW-RELATED"/>
    <property type="match status" value="1"/>
</dbReference>
<comment type="caution">
    <text evidence="3">The sequence shown here is derived from an EMBL/GenBank/DDBJ whole genome shotgun (WGS) entry which is preliminary data.</text>
</comment>